<dbReference type="SUPFAM" id="SSF46785">
    <property type="entry name" value="Winged helix' DNA-binding domain"/>
    <property type="match status" value="1"/>
</dbReference>
<evidence type="ECO:0000256" key="1">
    <source>
        <dbReference type="SAM" id="MobiDB-lite"/>
    </source>
</evidence>
<keyword evidence="3" id="KW-1185">Reference proteome</keyword>
<evidence type="ECO:0000313" key="2">
    <source>
        <dbReference type="EMBL" id="QJX00248.1"/>
    </source>
</evidence>
<feature type="compositionally biased region" description="Low complexity" evidence="1">
    <location>
        <begin position="245"/>
        <end position="261"/>
    </location>
</feature>
<sequence length="348" mass="38706">MTGPQGDAPPSHDSLLSRILKERAERERRAAEDERHAATERAEREERARRLGALRDEWQNGWSNLLEHFDRANQYALRDFEDAGAALAAVGALMNRLSDEWLSLDTEQEFPARPSVALRLQRMVDYPDWFFGGLRTCGALLLEAAQGGTPAYLAEQLRQLSGSEALRPAFGWLEFCRDRLFPPQCPPLRGVGWMTEQAEPAVRWHVRDYEVAEAILGGGADPRKVNRKSGPPRQPPCLPDDRPEPANAPADQPDPQATAEPTNGERADDATDSPTWNELGEAKKTILTVLARAADPMQNPAVAQKAGYKPGTLRHHYGGLKDWRFVELTKDGYRITPAGRALIPPDKV</sequence>
<dbReference type="EMBL" id="CP053452">
    <property type="protein sequence ID" value="QJX00248.1"/>
    <property type="molecule type" value="Genomic_DNA"/>
</dbReference>
<feature type="region of interest" description="Disordered" evidence="1">
    <location>
        <begin position="219"/>
        <end position="280"/>
    </location>
</feature>
<feature type="region of interest" description="Disordered" evidence="1">
    <location>
        <begin position="26"/>
        <end position="45"/>
    </location>
</feature>
<name>A0A6M5Z1G0_9BACT</name>
<proteinExistence type="predicted"/>
<organism evidence="2 3">
    <name type="scientific">Frigoriglobus tundricola</name>
    <dbReference type="NCBI Taxonomy" id="2774151"/>
    <lineage>
        <taxon>Bacteria</taxon>
        <taxon>Pseudomonadati</taxon>
        <taxon>Planctomycetota</taxon>
        <taxon>Planctomycetia</taxon>
        <taxon>Gemmatales</taxon>
        <taxon>Gemmataceae</taxon>
        <taxon>Frigoriglobus</taxon>
    </lineage>
</organism>
<dbReference type="InterPro" id="IPR036390">
    <property type="entry name" value="WH_DNA-bd_sf"/>
</dbReference>
<dbReference type="RefSeq" id="WP_171475041.1">
    <property type="nucleotide sequence ID" value="NZ_CP053452.2"/>
</dbReference>
<reference evidence="3" key="1">
    <citation type="submission" date="2020-05" db="EMBL/GenBank/DDBJ databases">
        <title>Frigoriglobus tundricola gen. nov., sp. nov., a psychrotolerant cellulolytic planctomycete of the family Gemmataceae with two divergent copies of 16S rRNA gene.</title>
        <authorList>
            <person name="Kulichevskaya I.S."/>
            <person name="Ivanova A.A."/>
            <person name="Naumoff D.G."/>
            <person name="Beletsky A.V."/>
            <person name="Rijpstra W.I.C."/>
            <person name="Sinninghe Damste J.S."/>
            <person name="Mardanov A.V."/>
            <person name="Ravin N.V."/>
            <person name="Dedysh S.N."/>
        </authorList>
    </citation>
    <scope>NUCLEOTIDE SEQUENCE [LARGE SCALE GENOMIC DNA]</scope>
    <source>
        <strain evidence="3">PL17</strain>
    </source>
</reference>
<dbReference type="Proteomes" id="UP000503447">
    <property type="component" value="Chromosome"/>
</dbReference>
<accession>A0A6M5Z1G0</accession>
<evidence type="ECO:0000313" key="3">
    <source>
        <dbReference type="Proteomes" id="UP000503447"/>
    </source>
</evidence>
<dbReference type="AlphaFoldDB" id="A0A6M5Z1G0"/>
<dbReference type="KEGG" id="ftj:FTUN_7872"/>
<protein>
    <submittedName>
        <fullName evidence="2">Uncharacterized protein</fullName>
    </submittedName>
</protein>
<gene>
    <name evidence="2" type="ORF">FTUN_7872</name>
</gene>